<proteinExistence type="predicted"/>
<evidence type="ECO:0000313" key="1">
    <source>
        <dbReference type="EMBL" id="ESN93272.1"/>
    </source>
</evidence>
<evidence type="ECO:0000313" key="3">
    <source>
        <dbReference type="EnsemblMetazoa" id="HelroP184507"/>
    </source>
</evidence>
<dbReference type="EMBL" id="AMQM01010320">
    <property type="status" value="NOT_ANNOTATED_CDS"/>
    <property type="molecule type" value="Genomic_DNA"/>
</dbReference>
<dbReference type="RefSeq" id="XP_009028630.1">
    <property type="nucleotide sequence ID" value="XM_009030382.1"/>
</dbReference>
<dbReference type="EnsemblMetazoa" id="HelroT184618">
    <property type="protein sequence ID" value="HelroP184618"/>
    <property type="gene ID" value="HelroG184618"/>
</dbReference>
<reference evidence="3" key="3">
    <citation type="submission" date="2015-06" db="UniProtKB">
        <authorList>
            <consortium name="EnsemblMetazoa"/>
        </authorList>
    </citation>
    <scope>IDENTIFICATION</scope>
</reference>
<dbReference type="GeneID" id="20209713"/>
<dbReference type="EMBL" id="KB096061">
    <property type="protein sequence ID" value="ESO08698.1"/>
    <property type="molecule type" value="Genomic_DNA"/>
</dbReference>
<dbReference type="KEGG" id="hro:HELRODRAFT_184507"/>
<dbReference type="HOGENOM" id="CLU_1857429_0_0_1"/>
<dbReference type="EnsemblMetazoa" id="HelroT184507">
    <property type="protein sequence ID" value="HelroP184507"/>
    <property type="gene ID" value="HelroG184507"/>
</dbReference>
<name>T1FLC7_HELRO</name>
<keyword evidence="5" id="KW-1185">Reference proteome</keyword>
<evidence type="ECO:0000313" key="4">
    <source>
        <dbReference type="EnsemblMetazoa" id="HelroP184618"/>
    </source>
</evidence>
<organism evidence="3 5">
    <name type="scientific">Helobdella robusta</name>
    <name type="common">Californian leech</name>
    <dbReference type="NCBI Taxonomy" id="6412"/>
    <lineage>
        <taxon>Eukaryota</taxon>
        <taxon>Metazoa</taxon>
        <taxon>Spiralia</taxon>
        <taxon>Lophotrochozoa</taxon>
        <taxon>Annelida</taxon>
        <taxon>Clitellata</taxon>
        <taxon>Hirudinea</taxon>
        <taxon>Rhynchobdellida</taxon>
        <taxon>Glossiphoniidae</taxon>
        <taxon>Helobdella</taxon>
    </lineage>
</organism>
<protein>
    <submittedName>
        <fullName evidence="1 3">Uncharacterized protein</fullName>
    </submittedName>
</protein>
<dbReference type="CTD" id="20209626"/>
<reference evidence="5" key="1">
    <citation type="submission" date="2012-12" db="EMBL/GenBank/DDBJ databases">
        <authorList>
            <person name="Hellsten U."/>
            <person name="Grimwood J."/>
            <person name="Chapman J.A."/>
            <person name="Shapiro H."/>
            <person name="Aerts A."/>
            <person name="Otillar R.P."/>
            <person name="Terry A.Y."/>
            <person name="Boore J.L."/>
            <person name="Simakov O."/>
            <person name="Marletaz F."/>
            <person name="Cho S.-J."/>
            <person name="Edsinger-Gonzales E."/>
            <person name="Havlak P."/>
            <person name="Kuo D.-H."/>
            <person name="Larsson T."/>
            <person name="Lv J."/>
            <person name="Arendt D."/>
            <person name="Savage R."/>
            <person name="Osoegawa K."/>
            <person name="de Jong P."/>
            <person name="Lindberg D.R."/>
            <person name="Seaver E.C."/>
            <person name="Weisblat D.A."/>
            <person name="Putnam N.H."/>
            <person name="Grigoriev I.V."/>
            <person name="Rokhsar D.S."/>
        </authorList>
    </citation>
    <scope>NUCLEOTIDE SEQUENCE</scope>
</reference>
<dbReference type="InParanoid" id="T1FLC7"/>
<dbReference type="EMBL" id="AMQM01011023">
    <property type="status" value="NOT_ANNOTATED_CDS"/>
    <property type="molecule type" value="Genomic_DNA"/>
</dbReference>
<reference evidence="1 5" key="2">
    <citation type="journal article" date="2013" name="Nature">
        <title>Insights into bilaterian evolution from three spiralian genomes.</title>
        <authorList>
            <person name="Simakov O."/>
            <person name="Marletaz F."/>
            <person name="Cho S.J."/>
            <person name="Edsinger-Gonzales E."/>
            <person name="Havlak P."/>
            <person name="Hellsten U."/>
            <person name="Kuo D.H."/>
            <person name="Larsson T."/>
            <person name="Lv J."/>
            <person name="Arendt D."/>
            <person name="Savage R."/>
            <person name="Osoegawa K."/>
            <person name="de Jong P."/>
            <person name="Grimwood J."/>
            <person name="Chapman J.A."/>
            <person name="Shapiro H."/>
            <person name="Aerts A."/>
            <person name="Otillar R.P."/>
            <person name="Terry A.Y."/>
            <person name="Boore J.L."/>
            <person name="Grigoriev I.V."/>
            <person name="Lindberg D.R."/>
            <person name="Seaver E.C."/>
            <person name="Weisblat D.A."/>
            <person name="Putnam N.H."/>
            <person name="Rokhsar D.S."/>
        </authorList>
    </citation>
    <scope>NUCLEOTIDE SEQUENCE</scope>
</reference>
<evidence type="ECO:0000313" key="2">
    <source>
        <dbReference type="EMBL" id="ESO08698.1"/>
    </source>
</evidence>
<sequence length="138" mass="16231">MSAKKSIVELINKAVQEQSAECTVRMLQHPKSRDNHLMNLMNDQRRNIFVNLVIYQEILMKNNVIKIASELEGYETDMVTKQMWKALIKQLNNHLRQLLLEEKIILQIIKLTGSMIKLVIEKMFNDFVSKIKVQLNHQ</sequence>
<dbReference type="Proteomes" id="UP000015101">
    <property type="component" value="Unassembled WGS sequence"/>
</dbReference>
<dbReference type="KEGG" id="hro:HELRODRAFT_184618"/>
<dbReference type="GeneID" id="20209626"/>
<accession>T1FLC7</accession>
<dbReference type="EMBL" id="KB097623">
    <property type="protein sequence ID" value="ESN93272.1"/>
    <property type="molecule type" value="Genomic_DNA"/>
</dbReference>
<evidence type="ECO:0000313" key="5">
    <source>
        <dbReference type="Proteomes" id="UP000015101"/>
    </source>
</evidence>
<dbReference type="CTD" id="20209713"/>
<dbReference type="RefSeq" id="XP_009013204.1">
    <property type="nucleotide sequence ID" value="XM_009014956.1"/>
</dbReference>
<dbReference type="AlphaFoldDB" id="T1FLC7"/>
<gene>
    <name evidence="3" type="primary">20209713</name>
    <name evidence="4" type="synonym">20209626</name>
    <name evidence="1" type="ORF">HELRODRAFT_184507</name>
    <name evidence="2" type="ORF">HELRODRAFT_184618</name>
</gene>